<keyword evidence="2" id="KW-0812">Transmembrane</keyword>
<keyword evidence="2" id="KW-1133">Transmembrane helix</keyword>
<feature type="region of interest" description="Disordered" evidence="1">
    <location>
        <begin position="63"/>
        <end position="83"/>
    </location>
</feature>
<dbReference type="RefSeq" id="WP_218910257.1">
    <property type="nucleotide sequence ID" value="NZ_JACCFP010000001.1"/>
</dbReference>
<protein>
    <submittedName>
        <fullName evidence="3">MFS family permease</fullName>
    </submittedName>
</protein>
<name>A0A853C4C8_9ACTN</name>
<keyword evidence="2" id="KW-0472">Membrane</keyword>
<evidence type="ECO:0000313" key="3">
    <source>
        <dbReference type="EMBL" id="NYJ02077.1"/>
    </source>
</evidence>
<gene>
    <name evidence="3" type="ORF">HNR19_002775</name>
</gene>
<dbReference type="AlphaFoldDB" id="A0A853C4C8"/>
<proteinExistence type="predicted"/>
<feature type="transmembrane region" description="Helical" evidence="2">
    <location>
        <begin position="12"/>
        <end position="33"/>
    </location>
</feature>
<dbReference type="InterPro" id="IPR036259">
    <property type="entry name" value="MFS_trans_sf"/>
</dbReference>
<evidence type="ECO:0000313" key="4">
    <source>
        <dbReference type="Proteomes" id="UP000530424"/>
    </source>
</evidence>
<dbReference type="Proteomes" id="UP000530424">
    <property type="component" value="Unassembled WGS sequence"/>
</dbReference>
<evidence type="ECO:0000256" key="1">
    <source>
        <dbReference type="SAM" id="MobiDB-lite"/>
    </source>
</evidence>
<feature type="transmembrane region" description="Helical" evidence="2">
    <location>
        <begin position="39"/>
        <end position="59"/>
    </location>
</feature>
<dbReference type="EMBL" id="JACCFP010000001">
    <property type="protein sequence ID" value="NYJ02077.1"/>
    <property type="molecule type" value="Genomic_DNA"/>
</dbReference>
<feature type="compositionally biased region" description="Polar residues" evidence="1">
    <location>
        <begin position="73"/>
        <end position="83"/>
    </location>
</feature>
<comment type="caution">
    <text evidence="3">The sequence shown here is derived from an EMBL/GenBank/DDBJ whole genome shotgun (WGS) entry which is preliminary data.</text>
</comment>
<evidence type="ECO:0000256" key="2">
    <source>
        <dbReference type="SAM" id="Phobius"/>
    </source>
</evidence>
<dbReference type="SUPFAM" id="SSF103473">
    <property type="entry name" value="MFS general substrate transporter"/>
    <property type="match status" value="1"/>
</dbReference>
<reference evidence="3 4" key="1">
    <citation type="submission" date="2020-07" db="EMBL/GenBank/DDBJ databases">
        <title>Sequencing the genomes of 1000 actinobacteria strains.</title>
        <authorList>
            <person name="Klenk H.-P."/>
        </authorList>
    </citation>
    <scope>NUCLEOTIDE SEQUENCE [LARGE SCALE GENOMIC DNA]</scope>
    <source>
        <strain evidence="3 4">DSM 103833</strain>
    </source>
</reference>
<accession>A0A853C4C8</accession>
<sequence>MSQPDEKPKGDPWHAFGYIVAGVAFYGLLGWLADRWLGTRYLVAIGILAGAAMGIYMTFARFRQEPPDEPGSPQAQSDPQDTE</sequence>
<keyword evidence="4" id="KW-1185">Reference proteome</keyword>
<organism evidence="3 4">
    <name type="scientific">Nocardioides thalensis</name>
    <dbReference type="NCBI Taxonomy" id="1914755"/>
    <lineage>
        <taxon>Bacteria</taxon>
        <taxon>Bacillati</taxon>
        <taxon>Actinomycetota</taxon>
        <taxon>Actinomycetes</taxon>
        <taxon>Propionibacteriales</taxon>
        <taxon>Nocardioidaceae</taxon>
        <taxon>Nocardioides</taxon>
    </lineage>
</organism>